<organism evidence="1 2">
    <name type="scientific">Phytophthora rubi</name>
    <dbReference type="NCBI Taxonomy" id="129364"/>
    <lineage>
        <taxon>Eukaryota</taxon>
        <taxon>Sar</taxon>
        <taxon>Stramenopiles</taxon>
        <taxon>Oomycota</taxon>
        <taxon>Peronosporomycetes</taxon>
        <taxon>Peronosporales</taxon>
        <taxon>Peronosporaceae</taxon>
        <taxon>Phytophthora</taxon>
    </lineage>
</organism>
<dbReference type="OrthoDB" id="439792at2759"/>
<protein>
    <submittedName>
        <fullName evidence="1">Uncharacterized protein</fullName>
    </submittedName>
</protein>
<dbReference type="Proteomes" id="UP000435112">
    <property type="component" value="Unassembled WGS sequence"/>
</dbReference>
<sequence>MNQNQDHADNFSDLTPASTSIIRTPPLQTASTVDAVINFNVPGEVLMERISGRRVHPASGRS</sequence>
<dbReference type="Gene3D" id="3.40.50.300">
    <property type="entry name" value="P-loop containing nucleotide triphosphate hydrolases"/>
    <property type="match status" value="1"/>
</dbReference>
<gene>
    <name evidence="1" type="ORF">PR002_g31526</name>
</gene>
<name>A0A6A3GIT2_9STRA</name>
<accession>A0A6A3GIT2</accession>
<dbReference type="EMBL" id="QXFU01008574">
    <property type="protein sequence ID" value="KAE8956276.1"/>
    <property type="molecule type" value="Genomic_DNA"/>
</dbReference>
<dbReference type="AlphaFoldDB" id="A0A6A3GIT2"/>
<comment type="caution">
    <text evidence="1">The sequence shown here is derived from an EMBL/GenBank/DDBJ whole genome shotgun (WGS) entry which is preliminary data.</text>
</comment>
<proteinExistence type="predicted"/>
<reference evidence="1 2" key="1">
    <citation type="submission" date="2018-09" db="EMBL/GenBank/DDBJ databases">
        <title>Genomic investigation of the strawberry pathogen Phytophthora fragariae indicates pathogenicity is determined by transcriptional variation in three key races.</title>
        <authorList>
            <person name="Adams T.M."/>
            <person name="Armitage A.D."/>
            <person name="Sobczyk M.K."/>
            <person name="Bates H.J."/>
            <person name="Dunwell J.M."/>
            <person name="Nellist C.F."/>
            <person name="Harrison R.J."/>
        </authorList>
    </citation>
    <scope>NUCLEOTIDE SEQUENCE [LARGE SCALE GENOMIC DNA]</scope>
    <source>
        <strain evidence="1 2">SCRP324</strain>
    </source>
</reference>
<evidence type="ECO:0000313" key="2">
    <source>
        <dbReference type="Proteomes" id="UP000435112"/>
    </source>
</evidence>
<evidence type="ECO:0000313" key="1">
    <source>
        <dbReference type="EMBL" id="KAE8956276.1"/>
    </source>
</evidence>
<dbReference type="InterPro" id="IPR027417">
    <property type="entry name" value="P-loop_NTPase"/>
</dbReference>